<organism evidence="12 13">
    <name type="scientific">Geovibrio thiophilus</name>
    <dbReference type="NCBI Taxonomy" id="139438"/>
    <lineage>
        <taxon>Bacteria</taxon>
        <taxon>Pseudomonadati</taxon>
        <taxon>Deferribacterota</taxon>
        <taxon>Deferribacteres</taxon>
        <taxon>Deferribacterales</taxon>
        <taxon>Geovibrionaceae</taxon>
        <taxon>Geovibrio</taxon>
    </lineage>
</organism>
<evidence type="ECO:0000313" key="12">
    <source>
        <dbReference type="EMBL" id="QAR31860.1"/>
    </source>
</evidence>
<evidence type="ECO:0000256" key="5">
    <source>
        <dbReference type="ARBA" id="ARBA00022598"/>
    </source>
</evidence>
<keyword evidence="13" id="KW-1185">Reference proteome</keyword>
<evidence type="ECO:0000256" key="6">
    <source>
        <dbReference type="ARBA" id="ARBA00022741"/>
    </source>
</evidence>
<dbReference type="PANTHER" id="PTHR11895">
    <property type="entry name" value="TRANSAMIDASE"/>
    <property type="match status" value="1"/>
</dbReference>
<dbReference type="InterPro" id="IPR000120">
    <property type="entry name" value="Amidase"/>
</dbReference>
<dbReference type="GO" id="GO:0016740">
    <property type="term" value="F:transferase activity"/>
    <property type="evidence" value="ECO:0007669"/>
    <property type="project" value="UniProtKB-KW"/>
</dbReference>
<dbReference type="KEGG" id="gtl:EP073_00100"/>
<comment type="function">
    <text evidence="10">Allows the formation of correctly charged Gln-tRNA(Gln) through the transamidation of misacylated Glu-tRNA(Gln) in organisms which lack glutaminyl-tRNA synthetase. The reaction takes place in the presence of glutamine and ATP through an activated gamma-phospho-Glu-tRNA(Gln).</text>
</comment>
<feature type="active site" description="Acyl-ester intermediate" evidence="10">
    <location>
        <position position="177"/>
    </location>
</feature>
<evidence type="ECO:0000256" key="4">
    <source>
        <dbReference type="ARBA" id="ARBA00014428"/>
    </source>
</evidence>
<dbReference type="GO" id="GO:0006412">
    <property type="term" value="P:translation"/>
    <property type="evidence" value="ECO:0007669"/>
    <property type="project" value="UniProtKB-UniRule"/>
</dbReference>
<dbReference type="EMBL" id="CP035108">
    <property type="protein sequence ID" value="QAR31860.1"/>
    <property type="molecule type" value="Genomic_DNA"/>
</dbReference>
<comment type="catalytic activity">
    <reaction evidence="9 10">
        <text>L-glutamyl-tRNA(Gln) + L-glutamine + ATP + H2O = L-glutaminyl-tRNA(Gln) + L-glutamate + ADP + phosphate + H(+)</text>
        <dbReference type="Rhea" id="RHEA:17521"/>
        <dbReference type="Rhea" id="RHEA-COMP:9681"/>
        <dbReference type="Rhea" id="RHEA-COMP:9684"/>
        <dbReference type="ChEBI" id="CHEBI:15377"/>
        <dbReference type="ChEBI" id="CHEBI:15378"/>
        <dbReference type="ChEBI" id="CHEBI:29985"/>
        <dbReference type="ChEBI" id="CHEBI:30616"/>
        <dbReference type="ChEBI" id="CHEBI:43474"/>
        <dbReference type="ChEBI" id="CHEBI:58359"/>
        <dbReference type="ChEBI" id="CHEBI:78520"/>
        <dbReference type="ChEBI" id="CHEBI:78521"/>
        <dbReference type="ChEBI" id="CHEBI:456216"/>
        <dbReference type="EC" id="6.3.5.7"/>
    </reaction>
</comment>
<dbReference type="Pfam" id="PF01425">
    <property type="entry name" value="Amidase"/>
    <property type="match status" value="1"/>
</dbReference>
<evidence type="ECO:0000256" key="10">
    <source>
        <dbReference type="HAMAP-Rule" id="MF_00120"/>
    </source>
</evidence>
<keyword evidence="6 10" id="KW-0547">Nucleotide-binding</keyword>
<evidence type="ECO:0000256" key="1">
    <source>
        <dbReference type="ARBA" id="ARBA00008069"/>
    </source>
</evidence>
<dbReference type="HAMAP" id="MF_00120">
    <property type="entry name" value="GatA"/>
    <property type="match status" value="1"/>
</dbReference>
<sequence length="487" mass="52494">MSILNMTLKEMSAALRDKKLSSKELVSFYLNRIQKYDGNLQAFLHVNENALKQAEEADARRAKGEVLPSLAGIPVALKDLIVTDDMPTTCSSRILKGFRAPYNATVTELLKKEGMVILGKLSMDEFAMGSSNETSYYKQTRNPWDLSRVPGGSSGGSAASVAAGFTPVALGSDTGGSIRQPASLCGVVGLKPTYGTVSRFGLIAFASSLDQIGTFSRNAEDGAMVLSAIAGHDPKDSTSAPVAKKDYTAELTGDIKGLKIGIPTEFFAEGLDPVVKAKVEAGIAKLKELGCEPVEISMPHTDYAVSVYYIIATAEASSNLARFDGVKYGYRAESENLYDMYTATRSEGFGAEVKRRIMLGTYVLSAGYYDAYYIKAQKVRTLIKQDFEKAFGKVDAVICPTSPSTAFKFGEKSSNPLEMYLSDIYTISLNLYGGCGLSVPCGFDDKGLPVGMQILGRYFEEGKIMNIAHAYQQASGVSTDIPEGFKE</sequence>
<dbReference type="PANTHER" id="PTHR11895:SF151">
    <property type="entry name" value="GLUTAMYL-TRNA(GLN) AMIDOTRANSFERASE SUBUNIT A"/>
    <property type="match status" value="1"/>
</dbReference>
<feature type="domain" description="Amidase" evidence="11">
    <location>
        <begin position="24"/>
        <end position="464"/>
    </location>
</feature>
<dbReference type="RefSeq" id="WP_128465147.1">
    <property type="nucleotide sequence ID" value="NZ_CP035108.1"/>
</dbReference>
<dbReference type="GO" id="GO:0005524">
    <property type="term" value="F:ATP binding"/>
    <property type="evidence" value="ECO:0007669"/>
    <property type="project" value="UniProtKB-KW"/>
</dbReference>
<keyword evidence="5 10" id="KW-0436">Ligase</keyword>
<proteinExistence type="inferred from homology"/>
<dbReference type="InterPro" id="IPR036928">
    <property type="entry name" value="AS_sf"/>
</dbReference>
<evidence type="ECO:0000256" key="9">
    <source>
        <dbReference type="ARBA" id="ARBA00047407"/>
    </source>
</evidence>
<dbReference type="SUPFAM" id="SSF75304">
    <property type="entry name" value="Amidase signature (AS) enzymes"/>
    <property type="match status" value="1"/>
</dbReference>
<keyword evidence="8 10" id="KW-0648">Protein biosynthesis</keyword>
<reference evidence="12 13" key="1">
    <citation type="submission" date="2019-01" db="EMBL/GenBank/DDBJ databases">
        <title>Geovibrio thiophilus DSM 11263, complete genome.</title>
        <authorList>
            <person name="Spring S."/>
            <person name="Bunk B."/>
            <person name="Sproer C."/>
        </authorList>
    </citation>
    <scope>NUCLEOTIDE SEQUENCE [LARGE SCALE GENOMIC DNA]</scope>
    <source>
        <strain evidence="12 13">DSM 11263</strain>
    </source>
</reference>
<dbReference type="NCBIfam" id="TIGR00132">
    <property type="entry name" value="gatA"/>
    <property type="match status" value="1"/>
</dbReference>
<dbReference type="Proteomes" id="UP000287502">
    <property type="component" value="Chromosome"/>
</dbReference>
<evidence type="ECO:0000256" key="8">
    <source>
        <dbReference type="ARBA" id="ARBA00022917"/>
    </source>
</evidence>
<dbReference type="InterPro" id="IPR023631">
    <property type="entry name" value="Amidase_dom"/>
</dbReference>
<evidence type="ECO:0000256" key="3">
    <source>
        <dbReference type="ARBA" id="ARBA00012739"/>
    </source>
</evidence>
<keyword evidence="7 10" id="KW-0067">ATP-binding</keyword>
<name>A0A3R5XVV0_9BACT</name>
<evidence type="ECO:0000256" key="7">
    <source>
        <dbReference type="ARBA" id="ARBA00022840"/>
    </source>
</evidence>
<gene>
    <name evidence="10 12" type="primary">gatA</name>
    <name evidence="12" type="ORF">EP073_00100</name>
</gene>
<protein>
    <recommendedName>
        <fullName evidence="4 10">Glutamyl-tRNA(Gln) amidotransferase subunit A</fullName>
        <shortName evidence="10">Glu-ADT subunit A</shortName>
        <ecNumber evidence="3 10">6.3.5.7</ecNumber>
    </recommendedName>
</protein>
<dbReference type="Gene3D" id="3.90.1300.10">
    <property type="entry name" value="Amidase signature (AS) domain"/>
    <property type="match status" value="1"/>
</dbReference>
<accession>A0A3R5XVV0</accession>
<keyword evidence="12" id="KW-0808">Transferase</keyword>
<feature type="active site" description="Charge relay system" evidence="10">
    <location>
        <position position="153"/>
    </location>
</feature>
<evidence type="ECO:0000313" key="13">
    <source>
        <dbReference type="Proteomes" id="UP000287502"/>
    </source>
</evidence>
<dbReference type="GO" id="GO:0030956">
    <property type="term" value="C:glutamyl-tRNA(Gln) amidotransferase complex"/>
    <property type="evidence" value="ECO:0007669"/>
    <property type="project" value="InterPro"/>
</dbReference>
<dbReference type="OrthoDB" id="9811471at2"/>
<dbReference type="GO" id="GO:0050567">
    <property type="term" value="F:glutaminyl-tRNA synthase (glutamine-hydrolyzing) activity"/>
    <property type="evidence" value="ECO:0007669"/>
    <property type="project" value="UniProtKB-UniRule"/>
</dbReference>
<dbReference type="PROSITE" id="PS00571">
    <property type="entry name" value="AMIDASES"/>
    <property type="match status" value="1"/>
</dbReference>
<dbReference type="InterPro" id="IPR020556">
    <property type="entry name" value="Amidase_CS"/>
</dbReference>
<dbReference type="InterPro" id="IPR004412">
    <property type="entry name" value="GatA"/>
</dbReference>
<evidence type="ECO:0000259" key="11">
    <source>
        <dbReference type="Pfam" id="PF01425"/>
    </source>
</evidence>
<dbReference type="AlphaFoldDB" id="A0A3R5XVV0"/>
<comment type="subunit">
    <text evidence="2 10">Heterotrimer of A, B and C subunits.</text>
</comment>
<evidence type="ECO:0000256" key="2">
    <source>
        <dbReference type="ARBA" id="ARBA00011123"/>
    </source>
</evidence>
<comment type="similarity">
    <text evidence="1 10">Belongs to the amidase family. GatA subfamily.</text>
</comment>
<feature type="active site" description="Charge relay system" evidence="10">
    <location>
        <position position="78"/>
    </location>
</feature>
<dbReference type="EC" id="6.3.5.7" evidence="3 10"/>